<dbReference type="PANTHER" id="PTHR31087:SF120">
    <property type="entry name" value="PROTEIN LURP-ONE-RELATED 10-LIKE"/>
    <property type="match status" value="1"/>
</dbReference>
<organism evidence="2 3">
    <name type="scientific">Cuscuta epithymum</name>
    <dbReference type="NCBI Taxonomy" id="186058"/>
    <lineage>
        <taxon>Eukaryota</taxon>
        <taxon>Viridiplantae</taxon>
        <taxon>Streptophyta</taxon>
        <taxon>Embryophyta</taxon>
        <taxon>Tracheophyta</taxon>
        <taxon>Spermatophyta</taxon>
        <taxon>Magnoliopsida</taxon>
        <taxon>eudicotyledons</taxon>
        <taxon>Gunneridae</taxon>
        <taxon>Pentapetalae</taxon>
        <taxon>asterids</taxon>
        <taxon>lamiids</taxon>
        <taxon>Solanales</taxon>
        <taxon>Convolvulaceae</taxon>
        <taxon>Cuscuteae</taxon>
        <taxon>Cuscuta</taxon>
        <taxon>Cuscuta subgen. Cuscuta</taxon>
    </lineage>
</organism>
<dbReference type="Pfam" id="PF04525">
    <property type="entry name" value="LOR"/>
    <property type="match status" value="1"/>
</dbReference>
<evidence type="ECO:0000313" key="3">
    <source>
        <dbReference type="Proteomes" id="UP001152523"/>
    </source>
</evidence>
<keyword evidence="3" id="KW-1185">Reference proteome</keyword>
<comment type="similarity">
    <text evidence="1">Belongs to the LOR family.</text>
</comment>
<dbReference type="InterPro" id="IPR007612">
    <property type="entry name" value="LOR"/>
</dbReference>
<evidence type="ECO:0000313" key="2">
    <source>
        <dbReference type="EMBL" id="CAH9101135.1"/>
    </source>
</evidence>
<dbReference type="EMBL" id="CAMAPF010000109">
    <property type="protein sequence ID" value="CAH9101135.1"/>
    <property type="molecule type" value="Genomic_DNA"/>
</dbReference>
<accession>A0AAV0DKH2</accession>
<dbReference type="Gene3D" id="2.40.160.200">
    <property type="entry name" value="LURP1-related"/>
    <property type="match status" value="1"/>
</dbReference>
<dbReference type="Proteomes" id="UP001152523">
    <property type="component" value="Unassembled WGS sequence"/>
</dbReference>
<protein>
    <submittedName>
        <fullName evidence="2">Uncharacterized protein</fullName>
    </submittedName>
</protein>
<name>A0AAV0DKH2_9ASTE</name>
<sequence>MGVAEEAVCGEPMAVINEKYCDPREVQISVKKKWCFFIKGYEVRDDSNGKILFTANKISSFFHSTLILLDAAKQAVVTLRQKKIFPLESWDIYRGVEKGETDIIFTTRTSSLFQLTPNQEVFLASNKNPSLKVCDYKMETCHRMFLPPISKIFAQPSYALIAESVKQSSFFGEDKLKVTVQPNVDQAFVVSLLMIQEEINRRKDDSEDSDDEED</sequence>
<gene>
    <name evidence="2" type="ORF">CEPIT_LOCUS15527</name>
</gene>
<dbReference type="AlphaFoldDB" id="A0AAV0DKH2"/>
<comment type="caution">
    <text evidence="2">The sequence shown here is derived from an EMBL/GenBank/DDBJ whole genome shotgun (WGS) entry which is preliminary data.</text>
</comment>
<dbReference type="SUPFAM" id="SSF54518">
    <property type="entry name" value="Tubby C-terminal domain-like"/>
    <property type="match status" value="1"/>
</dbReference>
<proteinExistence type="inferred from homology"/>
<dbReference type="InterPro" id="IPR025659">
    <property type="entry name" value="Tubby-like_C"/>
</dbReference>
<dbReference type="InterPro" id="IPR038595">
    <property type="entry name" value="LOR_sf"/>
</dbReference>
<evidence type="ECO:0000256" key="1">
    <source>
        <dbReference type="ARBA" id="ARBA00005437"/>
    </source>
</evidence>
<reference evidence="2" key="1">
    <citation type="submission" date="2022-07" db="EMBL/GenBank/DDBJ databases">
        <authorList>
            <person name="Macas J."/>
            <person name="Novak P."/>
            <person name="Neumann P."/>
        </authorList>
    </citation>
    <scope>NUCLEOTIDE SEQUENCE</scope>
</reference>
<dbReference type="PANTHER" id="PTHR31087">
    <property type="match status" value="1"/>
</dbReference>